<dbReference type="AlphaFoldDB" id="A0AAW0B0M3"/>
<accession>A0AAW0B0M3</accession>
<reference evidence="2 3" key="1">
    <citation type="submission" date="2024-01" db="EMBL/GenBank/DDBJ databases">
        <title>A draft genome for a cacao thread blight-causing isolate of Paramarasmius palmivorus.</title>
        <authorList>
            <person name="Baruah I.K."/>
            <person name="Bukari Y."/>
            <person name="Amoako-Attah I."/>
            <person name="Meinhardt L.W."/>
            <person name="Bailey B.A."/>
            <person name="Cohen S.P."/>
        </authorList>
    </citation>
    <scope>NUCLEOTIDE SEQUENCE [LARGE SCALE GENOMIC DNA]</scope>
    <source>
        <strain evidence="2 3">GH-12</strain>
    </source>
</reference>
<dbReference type="Proteomes" id="UP001383192">
    <property type="component" value="Unassembled WGS sequence"/>
</dbReference>
<proteinExistence type="predicted"/>
<evidence type="ECO:0000313" key="2">
    <source>
        <dbReference type="EMBL" id="KAK7019210.1"/>
    </source>
</evidence>
<gene>
    <name evidence="2" type="ORF">VNI00_018138</name>
</gene>
<feature type="region of interest" description="Disordered" evidence="1">
    <location>
        <begin position="192"/>
        <end position="240"/>
    </location>
</feature>
<comment type="caution">
    <text evidence="2">The sequence shown here is derived from an EMBL/GenBank/DDBJ whole genome shotgun (WGS) entry which is preliminary data.</text>
</comment>
<protein>
    <submittedName>
        <fullName evidence="2">Uncharacterized protein</fullName>
    </submittedName>
</protein>
<organism evidence="2 3">
    <name type="scientific">Paramarasmius palmivorus</name>
    <dbReference type="NCBI Taxonomy" id="297713"/>
    <lineage>
        <taxon>Eukaryota</taxon>
        <taxon>Fungi</taxon>
        <taxon>Dikarya</taxon>
        <taxon>Basidiomycota</taxon>
        <taxon>Agaricomycotina</taxon>
        <taxon>Agaricomycetes</taxon>
        <taxon>Agaricomycetidae</taxon>
        <taxon>Agaricales</taxon>
        <taxon>Marasmiineae</taxon>
        <taxon>Marasmiaceae</taxon>
        <taxon>Paramarasmius</taxon>
    </lineage>
</organism>
<evidence type="ECO:0000256" key="1">
    <source>
        <dbReference type="SAM" id="MobiDB-lite"/>
    </source>
</evidence>
<dbReference type="EMBL" id="JAYKXP010000213">
    <property type="protein sequence ID" value="KAK7019210.1"/>
    <property type="molecule type" value="Genomic_DNA"/>
</dbReference>
<name>A0AAW0B0M3_9AGAR</name>
<sequence>MTELICIPTLMPESIPPTPELVSNLNTGDRSSVTLQTIPLSSSQPAAGPQTITPPPCAQPHNIKAELSLESFSSESSNVPTPPPCAQPWMSTISVTTNMSPPSTAPEGYLVVVRYNVKGTASAATPTPTPSLASVSASVTITPSNTTSDIAQGTPSKRRKLDCNSASEMPLHIVVPVAGPSSSSCTVPVTLASEQHEGEDQESSPPRLPSSPLEILSPHLLAPGEASPPQLPSSPIEISSPCLLVPDVDI</sequence>
<keyword evidence="3" id="KW-1185">Reference proteome</keyword>
<evidence type="ECO:0000313" key="3">
    <source>
        <dbReference type="Proteomes" id="UP001383192"/>
    </source>
</evidence>
<feature type="compositionally biased region" description="Low complexity" evidence="1">
    <location>
        <begin position="210"/>
        <end position="221"/>
    </location>
</feature>